<dbReference type="EMBL" id="RSEJ01000023">
    <property type="protein sequence ID" value="NBI54755.1"/>
    <property type="molecule type" value="Genomic_DNA"/>
</dbReference>
<dbReference type="Proteomes" id="UP000738517">
    <property type="component" value="Unassembled WGS sequence"/>
</dbReference>
<keyword evidence="1" id="KW-0472">Membrane</keyword>
<evidence type="ECO:0000313" key="3">
    <source>
        <dbReference type="Proteomes" id="UP000738517"/>
    </source>
</evidence>
<protein>
    <submittedName>
        <fullName evidence="2">Uncharacterized protein</fullName>
    </submittedName>
</protein>
<comment type="caution">
    <text evidence="2">The sequence shown here is derived from an EMBL/GenBank/DDBJ whole genome shotgun (WGS) entry which is preliminary data.</text>
</comment>
<name>A0ABW9YM08_9GAMM</name>
<keyword evidence="3" id="KW-1185">Reference proteome</keyword>
<feature type="transmembrane region" description="Helical" evidence="1">
    <location>
        <begin position="43"/>
        <end position="60"/>
    </location>
</feature>
<keyword evidence="1" id="KW-0812">Transmembrane</keyword>
<sequence>MTEMAISNYLGIFILLLLSYPFVLVVLNIAIFSKDLRTKYTRWLNIFFAVSMLALLYFHMQTEVIFGKELLDQWYGSHPE</sequence>
<organism evidence="2 3">
    <name type="scientific">Photobacterium alginatilyticum</name>
    <dbReference type="NCBI Taxonomy" id="1775171"/>
    <lineage>
        <taxon>Bacteria</taxon>
        <taxon>Pseudomonadati</taxon>
        <taxon>Pseudomonadota</taxon>
        <taxon>Gammaproteobacteria</taxon>
        <taxon>Vibrionales</taxon>
        <taxon>Vibrionaceae</taxon>
        <taxon>Photobacterium</taxon>
    </lineage>
</organism>
<evidence type="ECO:0000256" key="1">
    <source>
        <dbReference type="SAM" id="Phobius"/>
    </source>
</evidence>
<evidence type="ECO:0000313" key="2">
    <source>
        <dbReference type="EMBL" id="NBI54755.1"/>
    </source>
</evidence>
<accession>A0ABW9YM08</accession>
<reference evidence="2 3" key="1">
    <citation type="journal article" date="2017" name="Int. J. Syst. Evol. Microbiol.">
        <title>Photobacterium alginatilyticum sp. nov., a marine bacterium isolated from bottom seawater.</title>
        <authorList>
            <person name="Wang X."/>
            <person name="Wang Y."/>
            <person name="Yang X."/>
            <person name="Sun H."/>
            <person name="Li B."/>
            <person name="Zhang X.H."/>
        </authorList>
    </citation>
    <scope>NUCLEOTIDE SEQUENCE [LARGE SCALE GENOMIC DNA]</scope>
    <source>
        <strain evidence="2 3">P03D4</strain>
    </source>
</reference>
<gene>
    <name evidence="2" type="ORF">EIZ48_19755</name>
</gene>
<feature type="transmembrane region" description="Helical" evidence="1">
    <location>
        <begin position="6"/>
        <end position="31"/>
    </location>
</feature>
<keyword evidence="1" id="KW-1133">Transmembrane helix</keyword>
<dbReference type="RefSeq" id="WP_160655179.1">
    <property type="nucleotide sequence ID" value="NZ_RSEJ01000023.1"/>
</dbReference>
<proteinExistence type="predicted"/>